<dbReference type="FunFam" id="3.30.1490.120:FF:000001">
    <property type="entry name" value="DNA-directed RNA polymerase II subunit RPB7"/>
    <property type="match status" value="1"/>
</dbReference>
<comment type="function">
    <text evidence="6">DNA-dependent RNA polymerase which catalyzes the transcription of DNA into RNA using the four ribonucleoside triphosphates as substrates.</text>
</comment>
<proteinExistence type="inferred from homology"/>
<evidence type="ECO:0000313" key="10">
    <source>
        <dbReference type="EMBL" id="KAF2707744.1"/>
    </source>
</evidence>
<dbReference type="OrthoDB" id="10256606at2759"/>
<dbReference type="PANTHER" id="PTHR12709">
    <property type="entry name" value="DNA-DIRECTED RNA POLYMERASE II, III"/>
    <property type="match status" value="1"/>
</dbReference>
<dbReference type="PANTHER" id="PTHR12709:SF1">
    <property type="entry name" value="DNA-DIRECTED RNA POLYMERASE III SUBUNIT RPC8"/>
    <property type="match status" value="1"/>
</dbReference>
<evidence type="ECO:0000259" key="8">
    <source>
        <dbReference type="Pfam" id="PF03876"/>
    </source>
</evidence>
<protein>
    <recommendedName>
        <fullName evidence="6">DNA-directed RNA polymerase subunit</fullName>
    </recommendedName>
</protein>
<dbReference type="EMBL" id="MU005773">
    <property type="protein sequence ID" value="KAF2707744.1"/>
    <property type="molecule type" value="Genomic_DNA"/>
</dbReference>
<dbReference type="Gene3D" id="3.30.1490.120">
    <property type="entry name" value="RNA polymerase Rpb7-like, N-terminal domain"/>
    <property type="match status" value="1"/>
</dbReference>
<dbReference type="InterPro" id="IPR005576">
    <property type="entry name" value="Rpb7-like_N"/>
</dbReference>
<evidence type="ECO:0000256" key="7">
    <source>
        <dbReference type="SAM" id="MobiDB-lite"/>
    </source>
</evidence>
<accession>A0A6G1K4E7</accession>
<reference evidence="10" key="1">
    <citation type="journal article" date="2020" name="Stud. Mycol.">
        <title>101 Dothideomycetes genomes: a test case for predicting lifestyles and emergence of pathogens.</title>
        <authorList>
            <person name="Haridas S."/>
            <person name="Albert R."/>
            <person name="Binder M."/>
            <person name="Bloem J."/>
            <person name="Labutti K."/>
            <person name="Salamov A."/>
            <person name="Andreopoulos B."/>
            <person name="Baker S."/>
            <person name="Barry K."/>
            <person name="Bills G."/>
            <person name="Bluhm B."/>
            <person name="Cannon C."/>
            <person name="Castanera R."/>
            <person name="Culley D."/>
            <person name="Daum C."/>
            <person name="Ezra D."/>
            <person name="Gonzalez J."/>
            <person name="Henrissat B."/>
            <person name="Kuo A."/>
            <person name="Liang C."/>
            <person name="Lipzen A."/>
            <person name="Lutzoni F."/>
            <person name="Magnuson J."/>
            <person name="Mondo S."/>
            <person name="Nolan M."/>
            <person name="Ohm R."/>
            <person name="Pangilinan J."/>
            <person name="Park H.-J."/>
            <person name="Ramirez L."/>
            <person name="Alfaro M."/>
            <person name="Sun H."/>
            <person name="Tritt A."/>
            <person name="Yoshinaga Y."/>
            <person name="Zwiers L.-H."/>
            <person name="Turgeon B."/>
            <person name="Goodwin S."/>
            <person name="Spatafora J."/>
            <person name="Crous P."/>
            <person name="Grigoriev I."/>
        </authorList>
    </citation>
    <scope>NUCLEOTIDE SEQUENCE</scope>
    <source>
        <strain evidence="10">CBS 279.74</strain>
    </source>
</reference>
<dbReference type="Pfam" id="PF08292">
    <property type="entry name" value="RNA_pol_Rbc25"/>
    <property type="match status" value="1"/>
</dbReference>
<feature type="compositionally biased region" description="Acidic residues" evidence="7">
    <location>
        <begin position="197"/>
        <end position="223"/>
    </location>
</feature>
<dbReference type="InterPro" id="IPR036898">
    <property type="entry name" value="RNA_pol_Rpb7-like_N_sf"/>
</dbReference>
<evidence type="ECO:0000256" key="1">
    <source>
        <dbReference type="ARBA" id="ARBA00004123"/>
    </source>
</evidence>
<sequence>MFILTTIEDLIQIKPQDFDVPSAQALKDAINTKYSNKIVQNIGLCLCLWDLIEASEGLIGHGTGLVYVNVEFRLAVFRPFRGEILQGRIKSSTEEGIVLDLEFTSEIFVPHHHLPSPSTFSRAENVWVWDSDGTELFFDKGEPVLFRVEQEEWIDQKPTIVQKDANGVVIEERDTAWRIIGSMSQSGLGPTLWWAEQEQEEEEEEEEEDGVEGDVEMGDIDEE</sequence>
<feature type="region of interest" description="Disordered" evidence="7">
    <location>
        <begin position="194"/>
        <end position="223"/>
    </location>
</feature>
<evidence type="ECO:0000313" key="11">
    <source>
        <dbReference type="Proteomes" id="UP000799428"/>
    </source>
</evidence>
<dbReference type="InterPro" id="IPR012340">
    <property type="entry name" value="NA-bd_OB-fold"/>
</dbReference>
<evidence type="ECO:0000259" key="9">
    <source>
        <dbReference type="Pfam" id="PF08292"/>
    </source>
</evidence>
<keyword evidence="5 6" id="KW-0539">Nucleus</keyword>
<dbReference type="Pfam" id="PF03876">
    <property type="entry name" value="SHS2_Rpb7-N"/>
    <property type="match status" value="1"/>
</dbReference>
<gene>
    <name evidence="10" type="ORF">K504DRAFT_458223</name>
</gene>
<feature type="domain" description="RNA polymerase III subunit Rpc25" evidence="9">
    <location>
        <begin position="83"/>
        <end position="194"/>
    </location>
</feature>
<comment type="similarity">
    <text evidence="2">Belongs to the eukaryotic RPB7/RPC8 RNA polymerase subunit family.</text>
</comment>
<evidence type="ECO:0000256" key="2">
    <source>
        <dbReference type="ARBA" id="ARBA00009307"/>
    </source>
</evidence>
<organism evidence="10 11">
    <name type="scientific">Pleomassaria siparia CBS 279.74</name>
    <dbReference type="NCBI Taxonomy" id="1314801"/>
    <lineage>
        <taxon>Eukaryota</taxon>
        <taxon>Fungi</taxon>
        <taxon>Dikarya</taxon>
        <taxon>Ascomycota</taxon>
        <taxon>Pezizomycotina</taxon>
        <taxon>Dothideomycetes</taxon>
        <taxon>Pleosporomycetidae</taxon>
        <taxon>Pleosporales</taxon>
        <taxon>Pleomassariaceae</taxon>
        <taxon>Pleomassaria</taxon>
    </lineage>
</organism>
<keyword evidence="4 6" id="KW-0804">Transcription</keyword>
<comment type="subcellular location">
    <subcellularLocation>
        <location evidence="1 6">Nucleus</location>
    </subcellularLocation>
</comment>
<keyword evidence="11" id="KW-1185">Reference proteome</keyword>
<evidence type="ECO:0000256" key="4">
    <source>
        <dbReference type="ARBA" id="ARBA00023163"/>
    </source>
</evidence>
<evidence type="ECO:0000256" key="3">
    <source>
        <dbReference type="ARBA" id="ARBA00022478"/>
    </source>
</evidence>
<evidence type="ECO:0000256" key="5">
    <source>
        <dbReference type="ARBA" id="ARBA00023242"/>
    </source>
</evidence>
<dbReference type="Proteomes" id="UP000799428">
    <property type="component" value="Unassembled WGS sequence"/>
</dbReference>
<feature type="domain" description="RNA polymerase Rpb7-like N-terminal" evidence="8">
    <location>
        <begin position="8"/>
        <end position="64"/>
    </location>
</feature>
<dbReference type="InterPro" id="IPR013238">
    <property type="entry name" value="RNA_pol_III_Rbc25"/>
</dbReference>
<dbReference type="CDD" id="cd04330">
    <property type="entry name" value="RNAP_III_Rpc25_N"/>
    <property type="match status" value="1"/>
</dbReference>
<dbReference type="FunFam" id="2.40.50.140:FF:000221">
    <property type="entry name" value="DNA-directed RNA polymerase III subunit"/>
    <property type="match status" value="1"/>
</dbReference>
<keyword evidence="3 6" id="KW-0240">DNA-directed RNA polymerase</keyword>
<dbReference type="Gene3D" id="2.40.50.140">
    <property type="entry name" value="Nucleic acid-binding proteins"/>
    <property type="match status" value="1"/>
</dbReference>
<dbReference type="SUPFAM" id="SSF50249">
    <property type="entry name" value="Nucleic acid-binding proteins"/>
    <property type="match status" value="1"/>
</dbReference>
<dbReference type="GO" id="GO:0005666">
    <property type="term" value="C:RNA polymerase III complex"/>
    <property type="evidence" value="ECO:0007669"/>
    <property type="project" value="TreeGrafter"/>
</dbReference>
<dbReference type="AlphaFoldDB" id="A0A6G1K4E7"/>
<dbReference type="SUPFAM" id="SSF88798">
    <property type="entry name" value="N-terminal, heterodimerisation domain of RBP7 (RpoE)"/>
    <property type="match status" value="1"/>
</dbReference>
<name>A0A6G1K4E7_9PLEO</name>
<dbReference type="GO" id="GO:0006384">
    <property type="term" value="P:transcription initiation at RNA polymerase III promoter"/>
    <property type="evidence" value="ECO:0007669"/>
    <property type="project" value="TreeGrafter"/>
</dbReference>
<dbReference type="InterPro" id="IPR045113">
    <property type="entry name" value="Rpb7-like"/>
</dbReference>
<evidence type="ECO:0000256" key="6">
    <source>
        <dbReference type="RuleBase" id="RU369086"/>
    </source>
</evidence>